<keyword evidence="7 9" id="KW-0675">Receptor</keyword>
<dbReference type="GO" id="GO:0005886">
    <property type="term" value="C:plasma membrane"/>
    <property type="evidence" value="ECO:0007669"/>
    <property type="project" value="UniProtKB-SubCell"/>
</dbReference>
<reference evidence="15" key="1">
    <citation type="submission" date="2017-02" db="UniProtKB">
        <authorList>
            <consortium name="WormBaseParasite"/>
        </authorList>
    </citation>
    <scope>IDENTIFICATION</scope>
</reference>
<dbReference type="SUPFAM" id="SSF81321">
    <property type="entry name" value="Family A G protein-coupled receptor-like"/>
    <property type="match status" value="1"/>
</dbReference>
<keyword evidence="3 9" id="KW-0812">Transmembrane</keyword>
<feature type="region of interest" description="Disordered" evidence="10">
    <location>
        <begin position="234"/>
        <end position="262"/>
    </location>
</feature>
<evidence type="ECO:0000256" key="7">
    <source>
        <dbReference type="ARBA" id="ARBA00023170"/>
    </source>
</evidence>
<dbReference type="AlphaFoldDB" id="A0A0R3W0U9"/>
<evidence type="ECO:0000256" key="1">
    <source>
        <dbReference type="ARBA" id="ARBA00004651"/>
    </source>
</evidence>
<feature type="transmembrane region" description="Helical" evidence="11">
    <location>
        <begin position="400"/>
        <end position="424"/>
    </location>
</feature>
<evidence type="ECO:0000259" key="12">
    <source>
        <dbReference type="PROSITE" id="PS50262"/>
    </source>
</evidence>
<evidence type="ECO:0000256" key="6">
    <source>
        <dbReference type="ARBA" id="ARBA00023136"/>
    </source>
</evidence>
<evidence type="ECO:0000256" key="5">
    <source>
        <dbReference type="ARBA" id="ARBA00023040"/>
    </source>
</evidence>
<name>A0A0R3W0U9_TAEAS</name>
<dbReference type="Proteomes" id="UP000282613">
    <property type="component" value="Unassembled WGS sequence"/>
</dbReference>
<comment type="similarity">
    <text evidence="9">Belongs to the G-protein coupled receptor 1 family.</text>
</comment>
<dbReference type="GO" id="GO:0071880">
    <property type="term" value="P:adenylate cyclase-activating adrenergic receptor signaling pathway"/>
    <property type="evidence" value="ECO:0007669"/>
    <property type="project" value="TreeGrafter"/>
</dbReference>
<dbReference type="PRINTS" id="PR00237">
    <property type="entry name" value="GPCRRHODOPSN"/>
</dbReference>
<organism evidence="15">
    <name type="scientific">Taenia asiatica</name>
    <name type="common">Asian tapeworm</name>
    <dbReference type="NCBI Taxonomy" id="60517"/>
    <lineage>
        <taxon>Eukaryota</taxon>
        <taxon>Metazoa</taxon>
        <taxon>Spiralia</taxon>
        <taxon>Lophotrochozoa</taxon>
        <taxon>Platyhelminthes</taxon>
        <taxon>Cestoda</taxon>
        <taxon>Eucestoda</taxon>
        <taxon>Cyclophyllidea</taxon>
        <taxon>Taeniidae</taxon>
        <taxon>Taenia</taxon>
    </lineage>
</organism>
<feature type="domain" description="G-protein coupled receptors family 1 profile" evidence="12">
    <location>
        <begin position="29"/>
        <end position="461"/>
    </location>
</feature>
<dbReference type="PROSITE" id="PS00237">
    <property type="entry name" value="G_PROTEIN_RECEP_F1_1"/>
    <property type="match status" value="1"/>
</dbReference>
<feature type="transmembrane region" description="Helical" evidence="11">
    <location>
        <begin position="129"/>
        <end position="152"/>
    </location>
</feature>
<evidence type="ECO:0000256" key="3">
    <source>
        <dbReference type="ARBA" id="ARBA00022692"/>
    </source>
</evidence>
<evidence type="ECO:0000256" key="2">
    <source>
        <dbReference type="ARBA" id="ARBA00022475"/>
    </source>
</evidence>
<feature type="transmembrane region" description="Helical" evidence="11">
    <location>
        <begin position="172"/>
        <end position="198"/>
    </location>
</feature>
<reference evidence="13 14" key="2">
    <citation type="submission" date="2018-11" db="EMBL/GenBank/DDBJ databases">
        <authorList>
            <consortium name="Pathogen Informatics"/>
        </authorList>
    </citation>
    <scope>NUCLEOTIDE SEQUENCE [LARGE SCALE GENOMIC DNA]</scope>
</reference>
<dbReference type="Gene3D" id="1.20.1070.10">
    <property type="entry name" value="Rhodopsin 7-helix transmembrane proteins"/>
    <property type="match status" value="2"/>
</dbReference>
<evidence type="ECO:0000256" key="10">
    <source>
        <dbReference type="SAM" id="MobiDB-lite"/>
    </source>
</evidence>
<keyword evidence="4 11" id="KW-1133">Transmembrane helix</keyword>
<feature type="transmembrane region" description="Helical" evidence="11">
    <location>
        <begin position="49"/>
        <end position="75"/>
    </location>
</feature>
<keyword evidence="5 9" id="KW-0297">G-protein coupled receptor</keyword>
<gene>
    <name evidence="13" type="ORF">TASK_LOCUS3318</name>
</gene>
<dbReference type="Pfam" id="PF00001">
    <property type="entry name" value="7tm_1"/>
    <property type="match status" value="1"/>
</dbReference>
<dbReference type="PANTHER" id="PTHR24248">
    <property type="entry name" value="ADRENERGIC RECEPTOR-RELATED G-PROTEIN COUPLED RECEPTOR"/>
    <property type="match status" value="1"/>
</dbReference>
<keyword evidence="14" id="KW-1185">Reference proteome</keyword>
<dbReference type="PANTHER" id="PTHR24248:SF185">
    <property type="entry name" value="DOPAMINE RECEPTOR 2"/>
    <property type="match status" value="1"/>
</dbReference>
<evidence type="ECO:0000313" key="13">
    <source>
        <dbReference type="EMBL" id="VDK31628.1"/>
    </source>
</evidence>
<dbReference type="EMBL" id="UYRS01018294">
    <property type="protein sequence ID" value="VDK31628.1"/>
    <property type="molecule type" value="Genomic_DNA"/>
</dbReference>
<feature type="transmembrane region" description="Helical" evidence="11">
    <location>
        <begin position="13"/>
        <end position="37"/>
    </location>
</feature>
<evidence type="ECO:0000256" key="11">
    <source>
        <dbReference type="SAM" id="Phobius"/>
    </source>
</evidence>
<proteinExistence type="inferred from homology"/>
<evidence type="ECO:0000256" key="8">
    <source>
        <dbReference type="ARBA" id="ARBA00023224"/>
    </source>
</evidence>
<dbReference type="STRING" id="60517.A0A0R3W0U9"/>
<sequence length="483" mass="55175">MEDYSIYTLPVKVVLGIMSSLVSLCCILGNLLVLFAFSVDRGVRTSNNYFIISLSVTDLTIGLISLNLLILYLLLGYWPLGNFICDCWLAIDFTACLVSQVTVFLITLDRFLSVKFPVKYRNWRSDNKLRVMLALSWILPAALWIPLVFAWYQMTGEERPPPDQCNVPFTHYTVFNTILTISYFWIPLCFMISLYVGIYRTAVGLHQKVHETHRGLADLVVMAGTTMSKIGLSVKVTEPQNRVKPRTPPDKSAEQPDYLASRQSDVKDANLSYKNDRVVNKPVNMNNSSPQLQTEHQTEFIDSGLGESNNMRTTSDLGLGCKRRSSSLSLEMPEFCDHYRCILSPNAPPSRASSALSECDDPWTRRNGSQSPFKFEDHCKEKSVEKGKVERRKRRRARKALRMISFILGAFVICWTPYHIIILIKGFCDIPSENYSCIDVHLYNFAYYMCYMNSPINPFCYAMANIAFKRAFLRILNGDFRIT</sequence>
<dbReference type="PROSITE" id="PS50262">
    <property type="entry name" value="G_PROTEIN_RECEP_F1_2"/>
    <property type="match status" value="1"/>
</dbReference>
<dbReference type="InterPro" id="IPR017452">
    <property type="entry name" value="GPCR_Rhodpsn_7TM"/>
</dbReference>
<evidence type="ECO:0000256" key="4">
    <source>
        <dbReference type="ARBA" id="ARBA00022989"/>
    </source>
</evidence>
<evidence type="ECO:0000313" key="14">
    <source>
        <dbReference type="Proteomes" id="UP000282613"/>
    </source>
</evidence>
<dbReference type="GO" id="GO:0004930">
    <property type="term" value="F:G protein-coupled receptor activity"/>
    <property type="evidence" value="ECO:0007669"/>
    <property type="project" value="UniProtKB-KW"/>
</dbReference>
<accession>A0A0R3W0U9</accession>
<feature type="transmembrane region" description="Helical" evidence="11">
    <location>
        <begin position="87"/>
        <end position="108"/>
    </location>
</feature>
<dbReference type="WBParaSite" id="TASK_0000331701-mRNA-1">
    <property type="protein sequence ID" value="TASK_0000331701-mRNA-1"/>
    <property type="gene ID" value="TASK_0000331701"/>
</dbReference>
<protein>
    <submittedName>
        <fullName evidence="15">G_PROTEIN_RECEP_F1_2 domain-containing protein</fullName>
    </submittedName>
</protein>
<dbReference type="GO" id="GO:0043410">
    <property type="term" value="P:positive regulation of MAPK cascade"/>
    <property type="evidence" value="ECO:0007669"/>
    <property type="project" value="TreeGrafter"/>
</dbReference>
<evidence type="ECO:0000313" key="15">
    <source>
        <dbReference type="WBParaSite" id="TASK_0000331701-mRNA-1"/>
    </source>
</evidence>
<keyword evidence="8 9" id="KW-0807">Transducer</keyword>
<evidence type="ECO:0000256" key="9">
    <source>
        <dbReference type="RuleBase" id="RU000688"/>
    </source>
</evidence>
<dbReference type="InterPro" id="IPR000276">
    <property type="entry name" value="GPCR_Rhodpsn"/>
</dbReference>
<comment type="subcellular location">
    <subcellularLocation>
        <location evidence="1">Cell membrane</location>
        <topology evidence="1">Multi-pass membrane protein</topology>
    </subcellularLocation>
</comment>
<dbReference type="OrthoDB" id="10071887at2759"/>
<keyword evidence="2" id="KW-1003">Cell membrane</keyword>
<keyword evidence="6 11" id="KW-0472">Membrane</keyword>